<dbReference type="GO" id="GO:0016094">
    <property type="term" value="P:polyprenol biosynthetic process"/>
    <property type="evidence" value="ECO:0007669"/>
    <property type="project" value="TreeGrafter"/>
</dbReference>
<keyword evidence="1 2" id="KW-0808">Transferase</keyword>
<dbReference type="NCBIfam" id="TIGR00055">
    <property type="entry name" value="uppS"/>
    <property type="match status" value="1"/>
</dbReference>
<dbReference type="NCBIfam" id="NF011405">
    <property type="entry name" value="PRK14830.1"/>
    <property type="match status" value="1"/>
</dbReference>
<feature type="binding site" evidence="2">
    <location>
        <position position="64"/>
    </location>
    <ligand>
        <name>substrate</name>
    </ligand>
</feature>
<evidence type="ECO:0000256" key="2">
    <source>
        <dbReference type="HAMAP-Rule" id="MF_01139"/>
    </source>
</evidence>
<dbReference type="InterPro" id="IPR018520">
    <property type="entry name" value="UPP_synth-like_CS"/>
</dbReference>
<dbReference type="GO" id="GO:0008834">
    <property type="term" value="F:ditrans,polycis-undecaprenyl-diphosphate synthase [(2E,6E)-farnesyl-diphosphate specific] activity"/>
    <property type="evidence" value="ECO:0007669"/>
    <property type="project" value="TreeGrafter"/>
</dbReference>
<dbReference type="SUPFAM" id="SSF64005">
    <property type="entry name" value="Undecaprenyl diphosphate synthase"/>
    <property type="match status" value="1"/>
</dbReference>
<evidence type="ECO:0000313" key="3">
    <source>
        <dbReference type="EMBL" id="RPF57866.1"/>
    </source>
</evidence>
<dbReference type="GO" id="GO:0000287">
    <property type="term" value="F:magnesium ion binding"/>
    <property type="evidence" value="ECO:0007669"/>
    <property type="project" value="UniProtKB-UniRule"/>
</dbReference>
<accession>A0A3N5BJ40</accession>
<comment type="subunit">
    <text evidence="2">Homodimer.</text>
</comment>
<feature type="binding site" evidence="2">
    <location>
        <position position="219"/>
    </location>
    <ligand>
        <name>substrate</name>
    </ligand>
</feature>
<evidence type="ECO:0000256" key="1">
    <source>
        <dbReference type="ARBA" id="ARBA00022679"/>
    </source>
</evidence>
<dbReference type="PROSITE" id="PS01066">
    <property type="entry name" value="UPP_SYNTHASE"/>
    <property type="match status" value="1"/>
</dbReference>
<keyword evidence="4" id="KW-1185">Reference proteome</keyword>
<organism evidence="3 4">
    <name type="scientific">Abyssicoccus albus</name>
    <dbReference type="NCBI Taxonomy" id="1817405"/>
    <lineage>
        <taxon>Bacteria</taxon>
        <taxon>Bacillati</taxon>
        <taxon>Bacillota</taxon>
        <taxon>Bacilli</taxon>
        <taxon>Bacillales</taxon>
        <taxon>Abyssicoccaceae</taxon>
    </lineage>
</organism>
<feature type="binding site" evidence="2">
    <location>
        <begin position="52"/>
        <end position="55"/>
    </location>
    <ligand>
        <name>substrate</name>
    </ligand>
</feature>
<feature type="binding site" evidence="2">
    <location>
        <position position="100"/>
    </location>
    <ligand>
        <name>substrate</name>
    </ligand>
</feature>
<reference evidence="3 4" key="1">
    <citation type="submission" date="2018-11" db="EMBL/GenBank/DDBJ databases">
        <title>Genomic Encyclopedia of Type Strains, Phase IV (KMG-IV): sequencing the most valuable type-strain genomes for metagenomic binning, comparative biology and taxonomic classification.</title>
        <authorList>
            <person name="Goeker M."/>
        </authorList>
    </citation>
    <scope>NUCLEOTIDE SEQUENCE [LARGE SCALE GENOMIC DNA]</scope>
    <source>
        <strain evidence="3 4">DSM 29158</strain>
    </source>
</reference>
<comment type="cofactor">
    <cofactor evidence="2">
        <name>Mg(2+)</name>
        <dbReference type="ChEBI" id="CHEBI:18420"/>
    </cofactor>
    <text evidence="2">Binds 2 magnesium ions per subunit.</text>
</comment>
<feature type="binding site" evidence="2">
    <location>
        <begin position="225"/>
        <end position="227"/>
    </location>
    <ligand>
        <name>substrate</name>
    </ligand>
</feature>
<keyword evidence="2" id="KW-0460">Magnesium</keyword>
<dbReference type="Pfam" id="PF01255">
    <property type="entry name" value="Prenyltransf"/>
    <property type="match status" value="1"/>
</dbReference>
<proteinExistence type="inferred from homology"/>
<dbReference type="InterPro" id="IPR001441">
    <property type="entry name" value="UPP_synth-like"/>
</dbReference>
<dbReference type="PANTHER" id="PTHR10291">
    <property type="entry name" value="DEHYDRODOLICHYL DIPHOSPHATE SYNTHASE FAMILY MEMBER"/>
    <property type="match status" value="1"/>
</dbReference>
<comment type="function">
    <text evidence="2">Catalyzes the condensation of isopentenyl diphosphate (IPP) with allylic pyrophosphates generating different type of terpenoids.</text>
</comment>
<dbReference type="HAMAP" id="MF_01139">
    <property type="entry name" value="ISPT"/>
    <property type="match status" value="1"/>
</dbReference>
<gene>
    <name evidence="3" type="ORF">EDD62_0501</name>
</gene>
<comment type="similarity">
    <text evidence="2">Belongs to the UPP synthase family.</text>
</comment>
<sequence>MIKIQSYEIHATYDKIKKISKRGDSMGLFSKKTSDIESFHTNVKHLAIIMDGNGRWATKKKMPRIKGHYEGMQNVKKITQTCHDIGVEYLTLYAFSTENWKRPEQEVNYLMKLPGDFMDNFLPDLMKNNIKVRVIGDLNGLPPHTKCAVQNAIDNTEQNSGMQLIFALNYGSRHEIVTATKKIVNDAFDSKIDIQDIDEQLFATHLFTHDIPDPELLIRTSGEQRISNFLLWQLSYSEFIFVDDLWPDFDGQKLIQTLKQFNERNRRFGGL</sequence>
<dbReference type="EC" id="2.5.1.-" evidence="2"/>
<dbReference type="GO" id="GO:0030145">
    <property type="term" value="F:manganese ion binding"/>
    <property type="evidence" value="ECO:0007669"/>
    <property type="project" value="TreeGrafter"/>
</dbReference>
<dbReference type="PANTHER" id="PTHR10291:SF0">
    <property type="entry name" value="DEHYDRODOLICHYL DIPHOSPHATE SYNTHASE 2"/>
    <property type="match status" value="1"/>
</dbReference>
<feature type="active site" evidence="2">
    <location>
        <position position="51"/>
    </location>
</feature>
<dbReference type="FunFam" id="3.40.1180.10:FF:000001">
    <property type="entry name" value="(2E,6E)-farnesyl-diphosphate-specific ditrans,polycis-undecaprenyl-diphosphate synthase"/>
    <property type="match status" value="1"/>
</dbReference>
<name>A0A3N5BJ40_9BACL</name>
<feature type="binding site" evidence="2">
    <location>
        <position position="68"/>
    </location>
    <ligand>
        <name>substrate</name>
    </ligand>
</feature>
<dbReference type="Proteomes" id="UP000277108">
    <property type="component" value="Unassembled WGS sequence"/>
</dbReference>
<feature type="binding site" evidence="2">
    <location>
        <position position="102"/>
    </location>
    <ligand>
        <name>substrate</name>
    </ligand>
</feature>
<feature type="binding site" evidence="2">
    <location>
        <position position="238"/>
    </location>
    <ligand>
        <name>Mg(2+)</name>
        <dbReference type="ChEBI" id="CHEBI:18420"/>
    </ligand>
</feature>
<keyword evidence="2" id="KW-0479">Metal-binding</keyword>
<dbReference type="GO" id="GO:0005829">
    <property type="term" value="C:cytosol"/>
    <property type="evidence" value="ECO:0007669"/>
    <property type="project" value="TreeGrafter"/>
</dbReference>
<feature type="binding site" evidence="2">
    <location>
        <begin position="96"/>
        <end position="98"/>
    </location>
    <ligand>
        <name>substrate</name>
    </ligand>
</feature>
<dbReference type="AlphaFoldDB" id="A0A3N5BJ40"/>
<dbReference type="EMBL" id="RKRK01000002">
    <property type="protein sequence ID" value="RPF57866.1"/>
    <property type="molecule type" value="Genomic_DNA"/>
</dbReference>
<evidence type="ECO:0000313" key="4">
    <source>
        <dbReference type="Proteomes" id="UP000277108"/>
    </source>
</evidence>
<comment type="caution">
    <text evidence="3">The sequence shown here is derived from an EMBL/GenBank/DDBJ whole genome shotgun (WGS) entry which is preliminary data.</text>
</comment>
<feature type="binding site" evidence="2">
    <location>
        <position position="51"/>
    </location>
    <ligand>
        <name>Mg(2+)</name>
        <dbReference type="ChEBI" id="CHEBI:18420"/>
    </ligand>
</feature>
<feature type="binding site" evidence="2">
    <location>
        <position position="56"/>
    </location>
    <ligand>
        <name>substrate</name>
    </ligand>
</feature>
<dbReference type="CDD" id="cd00475">
    <property type="entry name" value="Cis_IPPS"/>
    <property type="match status" value="1"/>
</dbReference>
<dbReference type="InterPro" id="IPR036424">
    <property type="entry name" value="UPP_synth-like_sf"/>
</dbReference>
<protein>
    <recommendedName>
        <fullName evidence="2">Isoprenyl transferase</fullName>
        <ecNumber evidence="2">2.5.1.-</ecNumber>
    </recommendedName>
</protein>
<feature type="active site" description="Proton acceptor" evidence="2">
    <location>
        <position position="99"/>
    </location>
</feature>
<dbReference type="Gene3D" id="3.40.1180.10">
    <property type="entry name" value="Decaprenyl diphosphate synthase-like"/>
    <property type="match status" value="1"/>
</dbReference>